<dbReference type="SUPFAM" id="SSF52540">
    <property type="entry name" value="P-loop containing nucleoside triphosphate hydrolases"/>
    <property type="match status" value="1"/>
</dbReference>
<dbReference type="EnsemblMetazoa" id="Aqu2.1.10166_001">
    <property type="protein sequence ID" value="Aqu2.1.10166_001"/>
    <property type="gene ID" value="Aqu2.1.10166"/>
</dbReference>
<name>A0A1X7T7F3_AMPQE</name>
<evidence type="ECO:0000256" key="1">
    <source>
        <dbReference type="SAM" id="MobiDB-lite"/>
    </source>
</evidence>
<reference evidence="2" key="1">
    <citation type="submission" date="2017-05" db="UniProtKB">
        <authorList>
            <consortium name="EnsemblMetazoa"/>
        </authorList>
    </citation>
    <scope>IDENTIFICATION</scope>
</reference>
<dbReference type="OrthoDB" id="10260897at2759"/>
<dbReference type="InterPro" id="IPR027417">
    <property type="entry name" value="P-loop_NTPase"/>
</dbReference>
<dbReference type="Gene3D" id="3.40.50.300">
    <property type="entry name" value="P-loop containing nucleotide triphosphate hydrolases"/>
    <property type="match status" value="1"/>
</dbReference>
<protein>
    <submittedName>
        <fullName evidence="2">Uncharacterized protein</fullName>
    </submittedName>
</protein>
<evidence type="ECO:0000313" key="2">
    <source>
        <dbReference type="EnsemblMetazoa" id="Aqu2.1.10166_001"/>
    </source>
</evidence>
<dbReference type="STRING" id="400682.A0A1X7T7F3"/>
<sequence>MKTERNRLPQVDRTQIEPPPVLIAVGPPKAGKTTLINGLVKHFTHHTVSRDQSL</sequence>
<feature type="region of interest" description="Disordered" evidence="1">
    <location>
        <begin position="1"/>
        <end position="25"/>
    </location>
</feature>
<dbReference type="InParanoid" id="A0A1X7T7F3"/>
<accession>A0A1X7T7F3</accession>
<dbReference type="AlphaFoldDB" id="A0A1X7T7F3"/>
<proteinExistence type="predicted"/>
<organism evidence="2">
    <name type="scientific">Amphimedon queenslandica</name>
    <name type="common">Sponge</name>
    <dbReference type="NCBI Taxonomy" id="400682"/>
    <lineage>
        <taxon>Eukaryota</taxon>
        <taxon>Metazoa</taxon>
        <taxon>Porifera</taxon>
        <taxon>Demospongiae</taxon>
        <taxon>Heteroscleromorpha</taxon>
        <taxon>Haplosclerida</taxon>
        <taxon>Niphatidae</taxon>
        <taxon>Amphimedon</taxon>
    </lineage>
</organism>